<name>A0ABW1AC66_9ACTN</name>
<protein>
    <submittedName>
        <fullName evidence="4">Tetratricopeptide repeat protein</fullName>
    </submittedName>
</protein>
<dbReference type="RefSeq" id="WP_378286816.1">
    <property type="nucleotide sequence ID" value="NZ_JBHSON010000061.1"/>
</dbReference>
<dbReference type="Proteomes" id="UP001596074">
    <property type="component" value="Unassembled WGS sequence"/>
</dbReference>
<dbReference type="InterPro" id="IPR011990">
    <property type="entry name" value="TPR-like_helical_dom_sf"/>
</dbReference>
<keyword evidence="3" id="KW-1133">Transmembrane helix</keyword>
<dbReference type="EMBL" id="JBHSON010000061">
    <property type="protein sequence ID" value="MFC5750960.1"/>
    <property type="molecule type" value="Genomic_DNA"/>
</dbReference>
<feature type="repeat" description="TPR" evidence="1">
    <location>
        <begin position="259"/>
        <end position="292"/>
    </location>
</feature>
<sequence>MAASDEPGEPPEPPEEAEEAGSSAQPGRGRRFLTGRFVTVLIAVFGLLAGMLGVTVDWPEFLERYHLVDPPPLAGSVNIVVPQVALDAPAKTGRDERAARRFGDALFTAVQAEIAKAGRVEVGRAARDDVGVYRTEAGRAERLRKDLESRDGHIAISGTLIPGTVDRLRVEIYLDRGKLDEAYQLGGLQRLSAGEFGDISANPAAHAQAQDFLLRKARLYTALIVAVGEYGMGGAKGLDRSLRSMRTLLPKLTEPAERSFGWLLTGNAEARAGRQDSAVRAYRKALAADPESVRARLGLAEIDYLRAGGSFTEGMCTRENSRLRALERLERDYQALAARLADDPHDLRPRVEFALARTRLCVLLIRGRGSIDRIETGFRDAAAVWERDTRKTWLRLITADCYAMLGATRMLRLRDRAPDPAVAGRYYQAAVDTTPDAGRRAMYERRRDQVTSRRG</sequence>
<gene>
    <name evidence="4" type="ORF">ACFPZN_35535</name>
</gene>
<dbReference type="Pfam" id="PF13428">
    <property type="entry name" value="TPR_14"/>
    <property type="match status" value="1"/>
</dbReference>
<dbReference type="InterPro" id="IPR019734">
    <property type="entry name" value="TPR_rpt"/>
</dbReference>
<keyword evidence="1" id="KW-0802">TPR repeat</keyword>
<organism evidence="4 5">
    <name type="scientific">Actinomadura rugatobispora</name>
    <dbReference type="NCBI Taxonomy" id="1994"/>
    <lineage>
        <taxon>Bacteria</taxon>
        <taxon>Bacillati</taxon>
        <taxon>Actinomycetota</taxon>
        <taxon>Actinomycetes</taxon>
        <taxon>Streptosporangiales</taxon>
        <taxon>Thermomonosporaceae</taxon>
        <taxon>Actinomadura</taxon>
    </lineage>
</organism>
<dbReference type="PROSITE" id="PS50005">
    <property type="entry name" value="TPR"/>
    <property type="match status" value="1"/>
</dbReference>
<feature type="compositionally biased region" description="Acidic residues" evidence="2">
    <location>
        <begin position="1"/>
        <end position="19"/>
    </location>
</feature>
<keyword evidence="5" id="KW-1185">Reference proteome</keyword>
<dbReference type="SUPFAM" id="SSF48452">
    <property type="entry name" value="TPR-like"/>
    <property type="match status" value="1"/>
</dbReference>
<keyword evidence="3" id="KW-0812">Transmembrane</keyword>
<accession>A0ABW1AC66</accession>
<feature type="region of interest" description="Disordered" evidence="2">
    <location>
        <begin position="1"/>
        <end position="28"/>
    </location>
</feature>
<evidence type="ECO:0000256" key="1">
    <source>
        <dbReference type="PROSITE-ProRule" id="PRU00339"/>
    </source>
</evidence>
<evidence type="ECO:0000313" key="5">
    <source>
        <dbReference type="Proteomes" id="UP001596074"/>
    </source>
</evidence>
<comment type="caution">
    <text evidence="4">The sequence shown here is derived from an EMBL/GenBank/DDBJ whole genome shotgun (WGS) entry which is preliminary data.</text>
</comment>
<feature type="transmembrane region" description="Helical" evidence="3">
    <location>
        <begin position="37"/>
        <end position="56"/>
    </location>
</feature>
<evidence type="ECO:0000256" key="3">
    <source>
        <dbReference type="SAM" id="Phobius"/>
    </source>
</evidence>
<evidence type="ECO:0000256" key="2">
    <source>
        <dbReference type="SAM" id="MobiDB-lite"/>
    </source>
</evidence>
<evidence type="ECO:0000313" key="4">
    <source>
        <dbReference type="EMBL" id="MFC5750960.1"/>
    </source>
</evidence>
<keyword evidence="3" id="KW-0472">Membrane</keyword>
<proteinExistence type="predicted"/>
<dbReference type="Gene3D" id="1.25.40.10">
    <property type="entry name" value="Tetratricopeptide repeat domain"/>
    <property type="match status" value="1"/>
</dbReference>
<reference evidence="5" key="1">
    <citation type="journal article" date="2019" name="Int. J. Syst. Evol. Microbiol.">
        <title>The Global Catalogue of Microorganisms (GCM) 10K type strain sequencing project: providing services to taxonomists for standard genome sequencing and annotation.</title>
        <authorList>
            <consortium name="The Broad Institute Genomics Platform"/>
            <consortium name="The Broad Institute Genome Sequencing Center for Infectious Disease"/>
            <person name="Wu L."/>
            <person name="Ma J."/>
        </authorList>
    </citation>
    <scope>NUCLEOTIDE SEQUENCE [LARGE SCALE GENOMIC DNA]</scope>
    <source>
        <strain evidence="5">KCTC 42087</strain>
    </source>
</reference>